<gene>
    <name evidence="3" type="ORF">ODALV1_LOCUS15142</name>
</gene>
<accession>A0ABP1QXR6</accession>
<keyword evidence="2" id="KW-0732">Signal</keyword>
<evidence type="ECO:0000256" key="2">
    <source>
        <dbReference type="SAM" id="SignalP"/>
    </source>
</evidence>
<dbReference type="Proteomes" id="UP001642540">
    <property type="component" value="Unassembled WGS sequence"/>
</dbReference>
<dbReference type="EMBL" id="CAXLJM020000046">
    <property type="protein sequence ID" value="CAL8111550.1"/>
    <property type="molecule type" value="Genomic_DNA"/>
</dbReference>
<name>A0ABP1QXR6_9HEXA</name>
<evidence type="ECO:0000313" key="4">
    <source>
        <dbReference type="Proteomes" id="UP001642540"/>
    </source>
</evidence>
<proteinExistence type="predicted"/>
<evidence type="ECO:0000256" key="1">
    <source>
        <dbReference type="SAM" id="MobiDB-lite"/>
    </source>
</evidence>
<comment type="caution">
    <text evidence="3">The sequence shown here is derived from an EMBL/GenBank/DDBJ whole genome shotgun (WGS) entry which is preliminary data.</text>
</comment>
<feature type="region of interest" description="Disordered" evidence="1">
    <location>
        <begin position="116"/>
        <end position="146"/>
    </location>
</feature>
<sequence>MASESKMILKILVSLFVVVTFANLASSVAIHRDTDVLKKSQRGGKQLNDLPFYDDYPAASSRWESADWPREFRRGRDDNDNDSYESEEKPYSWFYYNKYLTNGRFNHLYNGPENDPMAGIGDPGNNRPQILPQPAPSVRRLNRNGK</sequence>
<keyword evidence="4" id="KW-1185">Reference proteome</keyword>
<protein>
    <submittedName>
        <fullName evidence="3">Uncharacterized protein</fullName>
    </submittedName>
</protein>
<organism evidence="3 4">
    <name type="scientific">Orchesella dallaii</name>
    <dbReference type="NCBI Taxonomy" id="48710"/>
    <lineage>
        <taxon>Eukaryota</taxon>
        <taxon>Metazoa</taxon>
        <taxon>Ecdysozoa</taxon>
        <taxon>Arthropoda</taxon>
        <taxon>Hexapoda</taxon>
        <taxon>Collembola</taxon>
        <taxon>Entomobryomorpha</taxon>
        <taxon>Entomobryoidea</taxon>
        <taxon>Orchesellidae</taxon>
        <taxon>Orchesellinae</taxon>
        <taxon>Orchesella</taxon>
    </lineage>
</organism>
<reference evidence="3 4" key="1">
    <citation type="submission" date="2024-08" db="EMBL/GenBank/DDBJ databases">
        <authorList>
            <person name="Cucini C."/>
            <person name="Frati F."/>
        </authorList>
    </citation>
    <scope>NUCLEOTIDE SEQUENCE [LARGE SCALE GENOMIC DNA]</scope>
</reference>
<feature type="signal peptide" evidence="2">
    <location>
        <begin position="1"/>
        <end position="27"/>
    </location>
</feature>
<evidence type="ECO:0000313" key="3">
    <source>
        <dbReference type="EMBL" id="CAL8111550.1"/>
    </source>
</evidence>
<feature type="chain" id="PRO_5046492720" evidence="2">
    <location>
        <begin position="28"/>
        <end position="146"/>
    </location>
</feature>